<feature type="region of interest" description="Disordered" evidence="3">
    <location>
        <begin position="461"/>
        <end position="541"/>
    </location>
</feature>
<dbReference type="Gene3D" id="1.20.5.1700">
    <property type="match status" value="1"/>
</dbReference>
<dbReference type="EMBL" id="CAXIEN010000292">
    <property type="protein sequence ID" value="CAL1291778.1"/>
    <property type="molecule type" value="Genomic_DNA"/>
</dbReference>
<dbReference type="Proteomes" id="UP001497382">
    <property type="component" value="Unassembled WGS sequence"/>
</dbReference>
<dbReference type="AlphaFoldDB" id="A0AAV2B6C1"/>
<sequence>MDSEDHTSTINRLKEIIRDRDSDIEKAAMFGKQLLEDKEKLTEKIEELLSENESLKQEKYSLKIDLETHVQTVNTQLSELTLQREDYDKLVVKFQALQKESIQQKQTISNLINENYDLEKAVEEANNENGSLKKKIDLQEISLQNRAELSVNLSVVDVPKDEEFDLDYYKMKNIQLQETISNLLYELENSKLEENRLSALVRKLEEDVSERDKELKLYSVEIQKARDVQSDLQGEIELLKLEQVDVTRRGNSVFGELDDRRKLVEKEYKLLASKYTNMLKNYEDNKSDLSRCKGQIAILLSMTSRHYQDVYIGKLEDQLGEAKREIETLTARLNQCMKQQQHVKNDMVSFKNDDYDYLRVMHQKAEEKIKSLENDIMTVRLQNISSNDALTNTRRCLYATQEDLDALKLENMKLKQQIKELTAKPDDEVPVKREPKIEYLPWYKPPNSENSESTDKILHQSNKRNICESEESKTEKCSKVEMKSDESALTGDNLALQKWNNTAEEKSENAKEKNENKLTMYREKYRPVTQQDKRSDDCRQQ</sequence>
<evidence type="ECO:0000313" key="4">
    <source>
        <dbReference type="EMBL" id="CAL1291778.1"/>
    </source>
</evidence>
<feature type="coiled-coil region" evidence="2">
    <location>
        <begin position="312"/>
        <end position="424"/>
    </location>
</feature>
<dbReference type="GO" id="GO:0043515">
    <property type="term" value="F:kinetochore binding"/>
    <property type="evidence" value="ECO:0007669"/>
    <property type="project" value="TreeGrafter"/>
</dbReference>
<evidence type="ECO:0000256" key="3">
    <source>
        <dbReference type="SAM" id="MobiDB-lite"/>
    </source>
</evidence>
<dbReference type="PANTHER" id="PTHR32123:SF9">
    <property type="entry name" value="PROTEIN SPINDLY"/>
    <property type="match status" value="1"/>
</dbReference>
<protein>
    <recommendedName>
        <fullName evidence="6">Protein Spindly</fullName>
    </recommendedName>
</protein>
<evidence type="ECO:0008006" key="6">
    <source>
        <dbReference type="Google" id="ProtNLM"/>
    </source>
</evidence>
<dbReference type="GO" id="GO:0000940">
    <property type="term" value="C:outer kinetochore"/>
    <property type="evidence" value="ECO:0007669"/>
    <property type="project" value="TreeGrafter"/>
</dbReference>
<evidence type="ECO:0000256" key="2">
    <source>
        <dbReference type="SAM" id="Coils"/>
    </source>
</evidence>
<keyword evidence="1 2" id="KW-0175">Coiled coil</keyword>
<gene>
    <name evidence="4" type="ORF">LARSCL_LOCUS17275</name>
</gene>
<reference evidence="4 5" key="1">
    <citation type="submission" date="2024-04" db="EMBL/GenBank/DDBJ databases">
        <authorList>
            <person name="Rising A."/>
            <person name="Reimegard J."/>
            <person name="Sonavane S."/>
            <person name="Akerstrom W."/>
            <person name="Nylinder S."/>
            <person name="Hedman E."/>
            <person name="Kallberg Y."/>
        </authorList>
    </citation>
    <scope>NUCLEOTIDE SEQUENCE [LARGE SCALE GENOMIC DNA]</scope>
</reference>
<feature type="coiled-coil region" evidence="2">
    <location>
        <begin position="108"/>
        <end position="142"/>
    </location>
</feature>
<feature type="compositionally biased region" description="Basic and acidic residues" evidence="3">
    <location>
        <begin position="503"/>
        <end position="541"/>
    </location>
</feature>
<feature type="coiled-coil region" evidence="2">
    <location>
        <begin position="187"/>
        <end position="242"/>
    </location>
</feature>
<proteinExistence type="predicted"/>
<dbReference type="GO" id="GO:0000922">
    <property type="term" value="C:spindle pole"/>
    <property type="evidence" value="ECO:0007669"/>
    <property type="project" value="TreeGrafter"/>
</dbReference>
<comment type="caution">
    <text evidence="4">The sequence shown here is derived from an EMBL/GenBank/DDBJ whole genome shotgun (WGS) entry which is preliminary data.</text>
</comment>
<keyword evidence="5" id="KW-1185">Reference proteome</keyword>
<dbReference type="GO" id="GO:0000132">
    <property type="term" value="P:establishment of mitotic spindle orientation"/>
    <property type="evidence" value="ECO:0007669"/>
    <property type="project" value="TreeGrafter"/>
</dbReference>
<dbReference type="PANTHER" id="PTHR32123">
    <property type="entry name" value="BICD FAMILY-LIKE CARGO ADAPTER"/>
    <property type="match status" value="1"/>
</dbReference>
<dbReference type="InterPro" id="IPR051149">
    <property type="entry name" value="Spindly/BICDR_Dynein_Adapter"/>
</dbReference>
<organism evidence="4 5">
    <name type="scientific">Larinioides sclopetarius</name>
    <dbReference type="NCBI Taxonomy" id="280406"/>
    <lineage>
        <taxon>Eukaryota</taxon>
        <taxon>Metazoa</taxon>
        <taxon>Ecdysozoa</taxon>
        <taxon>Arthropoda</taxon>
        <taxon>Chelicerata</taxon>
        <taxon>Arachnida</taxon>
        <taxon>Araneae</taxon>
        <taxon>Araneomorphae</taxon>
        <taxon>Entelegynae</taxon>
        <taxon>Araneoidea</taxon>
        <taxon>Araneidae</taxon>
        <taxon>Larinioides</taxon>
    </lineage>
</organism>
<dbReference type="GO" id="GO:0007080">
    <property type="term" value="P:mitotic metaphase chromosome alignment"/>
    <property type="evidence" value="ECO:0007669"/>
    <property type="project" value="TreeGrafter"/>
</dbReference>
<name>A0AAV2B6C1_9ARAC</name>
<feature type="compositionally biased region" description="Basic and acidic residues" evidence="3">
    <location>
        <begin position="465"/>
        <end position="486"/>
    </location>
</feature>
<feature type="coiled-coil region" evidence="2">
    <location>
        <begin position="31"/>
        <end position="65"/>
    </location>
</feature>
<evidence type="ECO:0000256" key="1">
    <source>
        <dbReference type="ARBA" id="ARBA00023054"/>
    </source>
</evidence>
<evidence type="ECO:0000313" key="5">
    <source>
        <dbReference type="Proteomes" id="UP001497382"/>
    </source>
</evidence>
<dbReference type="GO" id="GO:0034501">
    <property type="term" value="P:protein localization to kinetochore"/>
    <property type="evidence" value="ECO:0007669"/>
    <property type="project" value="TreeGrafter"/>
</dbReference>
<accession>A0AAV2B6C1</accession>